<dbReference type="EMBL" id="LR999453">
    <property type="protein sequence ID" value="CAE5977039.1"/>
    <property type="molecule type" value="Genomic_DNA"/>
</dbReference>
<dbReference type="Pfam" id="PF00069">
    <property type="entry name" value="Pkinase"/>
    <property type="match status" value="1"/>
</dbReference>
<keyword evidence="8" id="KW-0067">ATP-binding</keyword>
<evidence type="ECO:0000256" key="8">
    <source>
        <dbReference type="ARBA" id="ARBA00022840"/>
    </source>
</evidence>
<keyword evidence="3" id="KW-0723">Serine/threonine-protein kinase</keyword>
<dbReference type="InterPro" id="IPR050117">
    <property type="entry name" value="MAPK"/>
</dbReference>
<evidence type="ECO:0000256" key="12">
    <source>
        <dbReference type="SAM" id="Phobius"/>
    </source>
</evidence>
<dbReference type="PANTHER" id="PTHR24055">
    <property type="entry name" value="MITOGEN-ACTIVATED PROTEIN KINASE"/>
    <property type="match status" value="1"/>
</dbReference>
<dbReference type="Gene3D" id="1.10.510.10">
    <property type="entry name" value="Transferase(Phosphotransferase) domain 1"/>
    <property type="match status" value="1"/>
</dbReference>
<evidence type="ECO:0000256" key="3">
    <source>
        <dbReference type="ARBA" id="ARBA00022527"/>
    </source>
</evidence>
<comment type="similarity">
    <text evidence="1">Belongs to the protein kinase superfamily. CMGC Ser/Thr protein kinase family. CDC2/CDKX subfamily.</text>
</comment>
<keyword evidence="4" id="KW-0597">Phosphoprotein</keyword>
<gene>
    <name evidence="14" type="ORF">AARE701A_LOCUS8362</name>
</gene>
<evidence type="ECO:0000256" key="10">
    <source>
        <dbReference type="ARBA" id="ARBA00048367"/>
    </source>
</evidence>
<evidence type="ECO:0000256" key="7">
    <source>
        <dbReference type="ARBA" id="ARBA00022777"/>
    </source>
</evidence>
<evidence type="ECO:0000313" key="15">
    <source>
        <dbReference type="Proteomes" id="UP000682877"/>
    </source>
</evidence>
<dbReference type="FunFam" id="3.30.200.20:FF:000335">
    <property type="entry name" value="Serine/threonine-protein kinase MHK"/>
    <property type="match status" value="1"/>
</dbReference>
<keyword evidence="12" id="KW-0472">Membrane</keyword>
<dbReference type="SUPFAM" id="SSF56112">
    <property type="entry name" value="Protein kinase-like (PK-like)"/>
    <property type="match status" value="1"/>
</dbReference>
<comment type="catalytic activity">
    <reaction evidence="9">
        <text>L-threonyl-[protein] + ATP = O-phospho-L-threonyl-[protein] + ADP + H(+)</text>
        <dbReference type="Rhea" id="RHEA:46608"/>
        <dbReference type="Rhea" id="RHEA-COMP:11060"/>
        <dbReference type="Rhea" id="RHEA-COMP:11605"/>
        <dbReference type="ChEBI" id="CHEBI:15378"/>
        <dbReference type="ChEBI" id="CHEBI:30013"/>
        <dbReference type="ChEBI" id="CHEBI:30616"/>
        <dbReference type="ChEBI" id="CHEBI:61977"/>
        <dbReference type="ChEBI" id="CHEBI:456216"/>
        <dbReference type="EC" id="2.7.11.22"/>
    </reaction>
</comment>
<comment type="catalytic activity">
    <reaction evidence="10">
        <text>L-seryl-[protein] + ATP = O-phospho-L-seryl-[protein] + ADP + H(+)</text>
        <dbReference type="Rhea" id="RHEA:17989"/>
        <dbReference type="Rhea" id="RHEA-COMP:9863"/>
        <dbReference type="Rhea" id="RHEA-COMP:11604"/>
        <dbReference type="ChEBI" id="CHEBI:15378"/>
        <dbReference type="ChEBI" id="CHEBI:29999"/>
        <dbReference type="ChEBI" id="CHEBI:30616"/>
        <dbReference type="ChEBI" id="CHEBI:83421"/>
        <dbReference type="ChEBI" id="CHEBI:456216"/>
        <dbReference type="EC" id="2.7.11.22"/>
    </reaction>
</comment>
<dbReference type="CDD" id="cd07830">
    <property type="entry name" value="STKc_MAK_like"/>
    <property type="match status" value="1"/>
</dbReference>
<feature type="transmembrane region" description="Helical" evidence="12">
    <location>
        <begin position="906"/>
        <end position="924"/>
    </location>
</feature>
<evidence type="ECO:0000256" key="1">
    <source>
        <dbReference type="ARBA" id="ARBA00006485"/>
    </source>
</evidence>
<dbReference type="FunFam" id="1.10.510.10:FF:000104">
    <property type="entry name" value="serine/threonine-protein kinase MAK isoform X1"/>
    <property type="match status" value="1"/>
</dbReference>
<dbReference type="PROSITE" id="PS50011">
    <property type="entry name" value="PROTEIN_KINASE_DOM"/>
    <property type="match status" value="1"/>
</dbReference>
<organism evidence="14 15">
    <name type="scientific">Arabidopsis arenosa</name>
    <name type="common">Sand rock-cress</name>
    <name type="synonym">Cardaminopsis arenosa</name>
    <dbReference type="NCBI Taxonomy" id="38785"/>
    <lineage>
        <taxon>Eukaryota</taxon>
        <taxon>Viridiplantae</taxon>
        <taxon>Streptophyta</taxon>
        <taxon>Embryophyta</taxon>
        <taxon>Tracheophyta</taxon>
        <taxon>Spermatophyta</taxon>
        <taxon>Magnoliopsida</taxon>
        <taxon>eudicotyledons</taxon>
        <taxon>Gunneridae</taxon>
        <taxon>Pentapetalae</taxon>
        <taxon>rosids</taxon>
        <taxon>malvids</taxon>
        <taxon>Brassicales</taxon>
        <taxon>Brassicaceae</taxon>
        <taxon>Camelineae</taxon>
        <taxon>Arabidopsis</taxon>
    </lineage>
</organism>
<dbReference type="InterPro" id="IPR027417">
    <property type="entry name" value="P-loop_NTPase"/>
</dbReference>
<evidence type="ECO:0000256" key="6">
    <source>
        <dbReference type="ARBA" id="ARBA00022741"/>
    </source>
</evidence>
<dbReference type="InterPro" id="IPR008271">
    <property type="entry name" value="Ser/Thr_kinase_AS"/>
</dbReference>
<dbReference type="GO" id="GO:0004693">
    <property type="term" value="F:cyclin-dependent protein serine/threonine kinase activity"/>
    <property type="evidence" value="ECO:0007669"/>
    <property type="project" value="UniProtKB-EC"/>
</dbReference>
<name>A0A8S2A0S9_ARAAE</name>
<evidence type="ECO:0000256" key="2">
    <source>
        <dbReference type="ARBA" id="ARBA00012425"/>
    </source>
</evidence>
<feature type="domain" description="Protein kinase" evidence="13">
    <location>
        <begin position="4"/>
        <end position="283"/>
    </location>
</feature>
<dbReference type="PROSITE" id="PS00108">
    <property type="entry name" value="PROTEIN_KINASE_ST"/>
    <property type="match status" value="1"/>
</dbReference>
<evidence type="ECO:0000256" key="5">
    <source>
        <dbReference type="ARBA" id="ARBA00022679"/>
    </source>
</evidence>
<dbReference type="Gene3D" id="3.30.200.20">
    <property type="entry name" value="Phosphorylase Kinase, domain 1"/>
    <property type="match status" value="1"/>
</dbReference>
<keyword evidence="5" id="KW-0808">Transferase</keyword>
<dbReference type="EC" id="2.7.11.22" evidence="2"/>
<dbReference type="InterPro" id="IPR000719">
    <property type="entry name" value="Prot_kinase_dom"/>
</dbReference>
<evidence type="ECO:0000259" key="13">
    <source>
        <dbReference type="PROSITE" id="PS50011"/>
    </source>
</evidence>
<accession>A0A8S2A0S9</accession>
<sequence>MERYKILEELGDGTCGSVYKAVNLETYEVVAVKKMKRKFYYWEECVNLREVKALRKLNHPHIIKLKEIVREHNELFFIFECMEHNLYHIMKERERPFSEGEIRSFMSQMLQGLAHMHKNGYFHRDLKPENLLVTNNILKIADFGLAREVASMPPYTEYVSTRWYRAPEVLLQSSSYTPAVDMWAVGAILAELYALSPLFPGESEIDQLYKICCVLGKPDWTTFPEAKSISRIMSISHTEFPQTRIADLLPNAAPEAIDLINRLCSWDPLKRPTADQALNHPFFSMATQASYPLHDLELRLNNMAAMPNLELNLWDFNTEPEECFLGLTLAVKPSAPKLEMVRNVSQDMSENFLFFPGVNNDREPSVFWSMLSPDENGLHTPVESSPLSLSFSPMQHHTTLGPPQSTGFTMTSSVQPNMLDRPWMAVSAPFQQKQIRNLVAMGGDTFKDDEESSRSSSSPCSCCFSDDLGFKDDVSEDNFANFSNHVTDLRRREKTYQEILQSHDLLLRSSKRKLRQARNEILRYTPGSWSDVKLSDYDVPKMTSIMLVGPKGAGKSSLVNKISKVIEDDEFFPARAQESFGTQSKGGTFFVQEYMIPRGGSASFCLYDTRGLSHISSSDNTRMIEQWMTKGVHHGEPVIWTSDRSDLKDRLIRDGGTGYERRKVNSVIFVINAVEILKSMECETSYAHMISTAFNCPLLSFKDDKPAVVMTHGDMLSLEDRARVRVFLGELLGIPPDKQIFDIPESRDTATALTVGGGLTKWIILLDIISIALILFMASLASIWVVTHNPVSGQKLAHEAEDKLLTFPSPRLNNLTHEAQPIRRIGPQRVIGGPILACAQHPKSESVPESEHSIDLHIAQRLWFDEGKVTEVRMVEFIAVSIMDVLKKWRVPEDEYERMLKKMDELFFRVVSVLIAFLALRGPAKDSASKELVQAMGFAGEFFPSAYLAVAHIILTFLGAFFGAYFNDFSSSGSCGVKYWHSRKRYGYGRKGAGLVWPKPLYQPKTASKVMEDTEKAAQPPKEPELGDEQTDMVTEDVPVMQEKNPAEGLFFSESTDDLLEDGECHVGEDIDTQVTDEEMLEGEGKEGSTEETNVPKGISQISNELPVDKVSRGFNRISLDSNNTQKNRISSSHGIKGGKGSKNYAMIVASPGKRLLSKVMTLKSTGDAQKQKAVGKMKPKDGAKTVGANRSSKKGMVALLKPPTNT</sequence>
<dbReference type="Gene3D" id="3.40.50.300">
    <property type="entry name" value="P-loop containing nucleotide triphosphate hydrolases"/>
    <property type="match status" value="1"/>
</dbReference>
<feature type="region of interest" description="Disordered" evidence="11">
    <location>
        <begin position="1008"/>
        <end position="1030"/>
    </location>
</feature>
<protein>
    <recommendedName>
        <fullName evidence="2">cyclin-dependent kinase</fullName>
        <ecNumber evidence="2">2.7.11.22</ecNumber>
    </recommendedName>
</protein>
<evidence type="ECO:0000256" key="4">
    <source>
        <dbReference type="ARBA" id="ARBA00022553"/>
    </source>
</evidence>
<feature type="region of interest" description="Disordered" evidence="11">
    <location>
        <begin position="1078"/>
        <end position="1100"/>
    </location>
</feature>
<keyword evidence="15" id="KW-1185">Reference proteome</keyword>
<evidence type="ECO:0000313" key="14">
    <source>
        <dbReference type="EMBL" id="CAE5977039.1"/>
    </source>
</evidence>
<dbReference type="SUPFAM" id="SSF52540">
    <property type="entry name" value="P-loop containing nucleoside triphosphate hydrolases"/>
    <property type="match status" value="1"/>
</dbReference>
<keyword evidence="12" id="KW-1133">Transmembrane helix</keyword>
<reference evidence="14" key="1">
    <citation type="submission" date="2021-01" db="EMBL/GenBank/DDBJ databases">
        <authorList>
            <person name="Bezrukov I."/>
        </authorList>
    </citation>
    <scope>NUCLEOTIDE SEQUENCE</scope>
</reference>
<feature type="region of interest" description="Disordered" evidence="11">
    <location>
        <begin position="1166"/>
        <end position="1207"/>
    </location>
</feature>
<dbReference type="SMART" id="SM00220">
    <property type="entry name" value="S_TKc"/>
    <property type="match status" value="1"/>
</dbReference>
<dbReference type="CDD" id="cd00882">
    <property type="entry name" value="Ras_like_GTPase"/>
    <property type="match status" value="1"/>
</dbReference>
<feature type="transmembrane region" description="Helical" evidence="12">
    <location>
        <begin position="944"/>
        <end position="966"/>
    </location>
</feature>
<evidence type="ECO:0000256" key="9">
    <source>
        <dbReference type="ARBA" id="ARBA00047811"/>
    </source>
</evidence>
<feature type="transmembrane region" description="Helical" evidence="12">
    <location>
        <begin position="762"/>
        <end position="786"/>
    </location>
</feature>
<dbReference type="InterPro" id="IPR011009">
    <property type="entry name" value="Kinase-like_dom_sf"/>
</dbReference>
<dbReference type="Proteomes" id="UP000682877">
    <property type="component" value="Chromosome 3"/>
</dbReference>
<dbReference type="AlphaFoldDB" id="A0A8S2A0S9"/>
<dbReference type="GO" id="GO:0005524">
    <property type="term" value="F:ATP binding"/>
    <property type="evidence" value="ECO:0007669"/>
    <property type="project" value="UniProtKB-KW"/>
</dbReference>
<feature type="region of interest" description="Disordered" evidence="11">
    <location>
        <begin position="1123"/>
        <end position="1142"/>
    </location>
</feature>
<proteinExistence type="inferred from homology"/>
<keyword evidence="6" id="KW-0547">Nucleotide-binding</keyword>
<evidence type="ECO:0000256" key="11">
    <source>
        <dbReference type="SAM" id="MobiDB-lite"/>
    </source>
</evidence>
<keyword evidence="12" id="KW-0812">Transmembrane</keyword>
<keyword evidence="7" id="KW-0418">Kinase</keyword>